<feature type="domain" description="YDG" evidence="13">
    <location>
        <begin position="604"/>
        <end position="769"/>
    </location>
</feature>
<proteinExistence type="inferred from homology"/>
<organism evidence="14 15">
    <name type="scientific">Parasitella parasitica</name>
    <dbReference type="NCBI Taxonomy" id="35722"/>
    <lineage>
        <taxon>Eukaryota</taxon>
        <taxon>Fungi</taxon>
        <taxon>Fungi incertae sedis</taxon>
        <taxon>Mucoromycota</taxon>
        <taxon>Mucoromycotina</taxon>
        <taxon>Mucoromycetes</taxon>
        <taxon>Mucorales</taxon>
        <taxon>Mucorineae</taxon>
        <taxon>Mucoraceae</taxon>
        <taxon>Parasitella</taxon>
    </lineage>
</organism>
<gene>
    <name evidence="14" type="primary">PARPA_12421.1 scaffold 45109</name>
</gene>
<dbReference type="GO" id="GO:0005634">
    <property type="term" value="C:nucleus"/>
    <property type="evidence" value="ECO:0007669"/>
    <property type="project" value="UniProtKB-SubCell"/>
</dbReference>
<dbReference type="PROSITE" id="PS50016">
    <property type="entry name" value="ZF_PHD_2"/>
    <property type="match status" value="1"/>
</dbReference>
<feature type="compositionally biased region" description="Basic residues" evidence="10">
    <location>
        <begin position="928"/>
        <end position="943"/>
    </location>
</feature>
<evidence type="ECO:0000256" key="1">
    <source>
        <dbReference type="ARBA" id="ARBA00010774"/>
    </source>
</evidence>
<evidence type="ECO:0000256" key="4">
    <source>
        <dbReference type="ARBA" id="ARBA00022801"/>
    </source>
</evidence>
<dbReference type="InterPro" id="IPR036691">
    <property type="entry name" value="Endo/exonu/phosph_ase_sf"/>
</dbReference>
<dbReference type="CDD" id="cd17039">
    <property type="entry name" value="Ubl_ubiquitin_like"/>
    <property type="match status" value="1"/>
</dbReference>
<dbReference type="Gene3D" id="2.30.30.1150">
    <property type="match status" value="1"/>
</dbReference>
<evidence type="ECO:0000256" key="2">
    <source>
        <dbReference type="ARBA" id="ARBA00022723"/>
    </source>
</evidence>
<dbReference type="Proteomes" id="UP000054107">
    <property type="component" value="Unassembled WGS sequence"/>
</dbReference>
<evidence type="ECO:0000256" key="7">
    <source>
        <dbReference type="ARBA" id="ARBA00023242"/>
    </source>
</evidence>
<reference evidence="14 15" key="1">
    <citation type="submission" date="2014-09" db="EMBL/GenBank/DDBJ databases">
        <authorList>
            <person name="Ellenberger Sabrina"/>
        </authorList>
    </citation>
    <scope>NUCLEOTIDE SEQUENCE [LARGE SCALE GENOMIC DNA]</scope>
    <source>
        <strain evidence="14 15">CBS 412.66</strain>
    </source>
</reference>
<comment type="subcellular location">
    <subcellularLocation>
        <location evidence="9">Nucleus</location>
    </subcellularLocation>
</comment>
<dbReference type="InterPro" id="IPR011011">
    <property type="entry name" value="Znf_FYVE_PHD"/>
</dbReference>
<dbReference type="InterPro" id="IPR036987">
    <property type="entry name" value="SRA-YDG_sf"/>
</dbReference>
<dbReference type="PROSITE" id="PS51015">
    <property type="entry name" value="YDG"/>
    <property type="match status" value="1"/>
</dbReference>
<evidence type="ECO:0000256" key="10">
    <source>
        <dbReference type="SAM" id="MobiDB-lite"/>
    </source>
</evidence>
<evidence type="ECO:0000259" key="11">
    <source>
        <dbReference type="PROSITE" id="PS50016"/>
    </source>
</evidence>
<dbReference type="SUPFAM" id="SSF56219">
    <property type="entry name" value="DNase I-like"/>
    <property type="match status" value="1"/>
</dbReference>
<keyword evidence="5" id="KW-0862">Zinc</keyword>
<feature type="compositionally biased region" description="Polar residues" evidence="10">
    <location>
        <begin position="31"/>
        <end position="40"/>
    </location>
</feature>
<evidence type="ECO:0000256" key="9">
    <source>
        <dbReference type="PROSITE-ProRule" id="PRU00358"/>
    </source>
</evidence>
<dbReference type="EMBL" id="LN733769">
    <property type="protein sequence ID" value="CEP18119.1"/>
    <property type="molecule type" value="Genomic_DNA"/>
</dbReference>
<keyword evidence="3 8" id="KW-0863">Zinc-finger</keyword>
<dbReference type="GO" id="GO:0008270">
    <property type="term" value="F:zinc ion binding"/>
    <property type="evidence" value="ECO:0007669"/>
    <property type="project" value="UniProtKB-KW"/>
</dbReference>
<dbReference type="InterPro" id="IPR003105">
    <property type="entry name" value="SRA_YDG"/>
</dbReference>
<feature type="domain" description="RING-type" evidence="12">
    <location>
        <begin position="856"/>
        <end position="889"/>
    </location>
</feature>
<dbReference type="Pfam" id="PF03372">
    <property type="entry name" value="Exo_endo_phos"/>
    <property type="match status" value="1"/>
</dbReference>
<dbReference type="InterPro" id="IPR050410">
    <property type="entry name" value="CCR4/nocturin_mRNA_transcr"/>
</dbReference>
<feature type="compositionally biased region" description="Basic residues" evidence="10">
    <location>
        <begin position="992"/>
        <end position="1005"/>
    </location>
</feature>
<keyword evidence="2" id="KW-0479">Metal-binding</keyword>
<feature type="compositionally biased region" description="Acidic residues" evidence="10">
    <location>
        <begin position="285"/>
        <end position="295"/>
    </location>
</feature>
<dbReference type="InterPro" id="IPR013083">
    <property type="entry name" value="Znf_RING/FYVE/PHD"/>
</dbReference>
<dbReference type="InterPro" id="IPR015947">
    <property type="entry name" value="PUA-like_sf"/>
</dbReference>
<protein>
    <recommendedName>
        <fullName evidence="16">RING-type E3 ubiquitin transferase</fullName>
    </recommendedName>
</protein>
<evidence type="ECO:0000256" key="3">
    <source>
        <dbReference type="ARBA" id="ARBA00022771"/>
    </source>
</evidence>
<feature type="compositionally biased region" description="Basic and acidic residues" evidence="10">
    <location>
        <begin position="966"/>
        <end position="979"/>
    </location>
</feature>
<dbReference type="SUPFAM" id="SSF57903">
    <property type="entry name" value="FYVE/PHD zinc finger"/>
    <property type="match status" value="1"/>
</dbReference>
<keyword evidence="4" id="KW-0378">Hydrolase</keyword>
<comment type="similarity">
    <text evidence="1">Belongs to the CCR4/nocturin family.</text>
</comment>
<keyword evidence="6" id="KW-0238">DNA-binding</keyword>
<dbReference type="Gene3D" id="3.60.10.10">
    <property type="entry name" value="Endonuclease/exonuclease/phosphatase"/>
    <property type="match status" value="1"/>
</dbReference>
<feature type="domain" description="PHD-type" evidence="11">
    <location>
        <begin position="515"/>
        <end position="568"/>
    </location>
</feature>
<dbReference type="Gene3D" id="3.30.40.10">
    <property type="entry name" value="Zinc/RING finger domain, C3HC4 (zinc finger)"/>
    <property type="match status" value="1"/>
</dbReference>
<dbReference type="GO" id="GO:0003677">
    <property type="term" value="F:DNA binding"/>
    <property type="evidence" value="ECO:0007669"/>
    <property type="project" value="UniProtKB-KW"/>
</dbReference>
<dbReference type="Pfam" id="PF02182">
    <property type="entry name" value="SAD_SRA"/>
    <property type="match status" value="1"/>
</dbReference>
<dbReference type="GO" id="GO:0000175">
    <property type="term" value="F:3'-5'-RNA exonuclease activity"/>
    <property type="evidence" value="ECO:0007669"/>
    <property type="project" value="TreeGrafter"/>
</dbReference>
<evidence type="ECO:0000259" key="12">
    <source>
        <dbReference type="PROSITE" id="PS50089"/>
    </source>
</evidence>
<keyword evidence="15" id="KW-1185">Reference proteome</keyword>
<evidence type="ECO:0000256" key="8">
    <source>
        <dbReference type="PROSITE-ProRule" id="PRU00175"/>
    </source>
</evidence>
<dbReference type="Gene3D" id="2.30.280.10">
    <property type="entry name" value="SRA-YDG"/>
    <property type="match status" value="1"/>
</dbReference>
<dbReference type="CDD" id="cd16449">
    <property type="entry name" value="RING-HC"/>
    <property type="match status" value="1"/>
</dbReference>
<feature type="region of interest" description="Disordered" evidence="10">
    <location>
        <begin position="278"/>
        <end position="297"/>
    </location>
</feature>
<dbReference type="PANTHER" id="PTHR12121:SF45">
    <property type="entry name" value="NOCTURNIN"/>
    <property type="match status" value="1"/>
</dbReference>
<dbReference type="SUPFAM" id="SSF57850">
    <property type="entry name" value="RING/U-box"/>
    <property type="match status" value="1"/>
</dbReference>
<dbReference type="InterPro" id="IPR005135">
    <property type="entry name" value="Endo/exonuclease/phosphatase"/>
</dbReference>
<dbReference type="SUPFAM" id="SSF88697">
    <property type="entry name" value="PUA domain-like"/>
    <property type="match status" value="1"/>
</dbReference>
<evidence type="ECO:0000259" key="13">
    <source>
        <dbReference type="PROSITE" id="PS51015"/>
    </source>
</evidence>
<dbReference type="InterPro" id="IPR019787">
    <property type="entry name" value="Znf_PHD-finger"/>
</dbReference>
<dbReference type="GO" id="GO:0006139">
    <property type="term" value="P:nucleobase-containing compound metabolic process"/>
    <property type="evidence" value="ECO:0007669"/>
    <property type="project" value="UniProtKB-ARBA"/>
</dbReference>
<dbReference type="OrthoDB" id="2270193at2759"/>
<feature type="region of interest" description="Disordered" evidence="10">
    <location>
        <begin position="918"/>
        <end position="1005"/>
    </location>
</feature>
<feature type="region of interest" description="Disordered" evidence="10">
    <location>
        <begin position="23"/>
        <end position="47"/>
    </location>
</feature>
<sequence length="1005" mass="115080">MSEEHPQHPKKPNNIDELRRLKQLKKEAKKSLNSKPQVEQSPPGKVYERPFAVVPDQPMLESPAGQVRVMTFNILAQSLIKRKLFPDSGDYLKWKQRRRMILDEIKLYNPDILTMQELDNFEAYYEAMFAEMGYQVLYYTHPAKRHGCGIAFKKDKFDPIEYDTVDYNTDALCQPSYMTGNIAQLLALQLKSNPSIGLVVGNTHLYWRPSSNYERFRQTIIYSNRLLEFKQKLNASTRWEPLLLGDFNTTPDDAAYGLLTTSQLSDFHVEDLNTSRAYKPSAENSQEDQEDEEQEQSIAISVDQLDSIESLLAKYHNDSKWKSIYSHFGSVNTDPNSLGLFGEPRFTDYASQFQGTLDYMFIDSNSLVKIKSLLLMPYEQYLKPSLPNKHFGSDHLSLVADLDQNQKTFSVDVAKDETVAAFRRLLMKTLGILHDASFSLIALGKILQDYCQDGTPARLFSTYRVRDKSSVFVHLYTTAKKRKRKHGRVVISIDRKRKKTATVDNMNTITLPFDNFVCPTCSNDTRQKRCVDCGCICDQCNGYWHLECAGLTTSPKGQYWYCPECYNGDHENVIGKDAQLQSSNNKRLTVKGQDCTIVPYFHVGKIPGVSVGQTWATRESLAEWGVHRAPSKQVSGNGKVGAVSILLAYGIIEDRDSGDEFVYSGVGGDNKKKSVHSNRQIGPQTLENGNMYMAITCNAPVDAKRGGTAINWRKSQPIRVCRASTLNAIRPEFAPVQGYRYDGEYKIVKYWPFREPTTGNVIWKFLFRRDDPEMPPWTLEGRRVITRKRLRMIGTEDEDTDWMKRYTIGYEAKRAIEKDVQNKRLWDQIADMVFWSKFEFLQHVFDEAFACASHACSKPIKDPITLPCGHICCMRCLAKSKSNQCFTCRSNIPRESIQVNEKLVRVLRVLNPAYGKTPAPVPSANLKMRPKKKKRPTKPKRVRIVIEALRKPSKVSVRKQSSARSRQREKNPNLHEKYEPIVVIKAHTARSPSKKPSKLRNTRRK</sequence>
<evidence type="ECO:0000256" key="6">
    <source>
        <dbReference type="ARBA" id="ARBA00023125"/>
    </source>
</evidence>
<evidence type="ECO:0000256" key="5">
    <source>
        <dbReference type="ARBA" id="ARBA00022833"/>
    </source>
</evidence>
<accession>A0A0B7NT11</accession>
<evidence type="ECO:0000313" key="14">
    <source>
        <dbReference type="EMBL" id="CEP18119.1"/>
    </source>
</evidence>
<dbReference type="PANTHER" id="PTHR12121">
    <property type="entry name" value="CARBON CATABOLITE REPRESSOR PROTEIN 4"/>
    <property type="match status" value="1"/>
</dbReference>
<dbReference type="InterPro" id="IPR001841">
    <property type="entry name" value="Znf_RING"/>
</dbReference>
<dbReference type="PROSITE" id="PS50089">
    <property type="entry name" value="ZF_RING_2"/>
    <property type="match status" value="1"/>
</dbReference>
<dbReference type="SMART" id="SM00466">
    <property type="entry name" value="SRA"/>
    <property type="match status" value="1"/>
</dbReference>
<evidence type="ECO:0008006" key="16">
    <source>
        <dbReference type="Google" id="ProtNLM"/>
    </source>
</evidence>
<name>A0A0B7NT11_9FUNG</name>
<dbReference type="AlphaFoldDB" id="A0A0B7NT11"/>
<keyword evidence="7 9" id="KW-0539">Nucleus</keyword>
<evidence type="ECO:0000313" key="15">
    <source>
        <dbReference type="Proteomes" id="UP000054107"/>
    </source>
</evidence>